<organism evidence="2 3">
    <name type="scientific">Chromobacterium vaccinii</name>
    <dbReference type="NCBI Taxonomy" id="1108595"/>
    <lineage>
        <taxon>Bacteria</taxon>
        <taxon>Pseudomonadati</taxon>
        <taxon>Pseudomonadota</taxon>
        <taxon>Betaproteobacteria</taxon>
        <taxon>Neisseriales</taxon>
        <taxon>Chromobacteriaceae</taxon>
        <taxon>Chromobacterium</taxon>
    </lineage>
</organism>
<dbReference type="InterPro" id="IPR021733">
    <property type="entry name" value="DUF3304"/>
</dbReference>
<feature type="chain" id="PRO_5009443326" description="DUF3304 domain-containing protein" evidence="1">
    <location>
        <begin position="28"/>
        <end position="226"/>
    </location>
</feature>
<evidence type="ECO:0000256" key="1">
    <source>
        <dbReference type="SAM" id="SignalP"/>
    </source>
</evidence>
<dbReference type="Proteomes" id="UP000178776">
    <property type="component" value="Chromosome"/>
</dbReference>
<name>A0A1D9LK19_9NEIS</name>
<dbReference type="Pfam" id="PF11745">
    <property type="entry name" value="DUF3304"/>
    <property type="match status" value="1"/>
</dbReference>
<dbReference type="GeneID" id="68842993"/>
<gene>
    <name evidence="2" type="ORF">BKX93_17460</name>
</gene>
<accession>A0A1D9LK19</accession>
<dbReference type="KEGG" id="cvc:BKX93_17460"/>
<proteinExistence type="predicted"/>
<dbReference type="AlphaFoldDB" id="A0A1D9LK19"/>
<feature type="signal peptide" evidence="1">
    <location>
        <begin position="1"/>
        <end position="27"/>
    </location>
</feature>
<dbReference type="PROSITE" id="PS51257">
    <property type="entry name" value="PROKAR_LIPOPROTEIN"/>
    <property type="match status" value="1"/>
</dbReference>
<dbReference type="RefSeq" id="WP_070980736.1">
    <property type="nucleotide sequence ID" value="NZ_CP017707.1"/>
</dbReference>
<evidence type="ECO:0000313" key="2">
    <source>
        <dbReference type="EMBL" id="AOZ51606.1"/>
    </source>
</evidence>
<evidence type="ECO:0008006" key="4">
    <source>
        <dbReference type="Google" id="ProtNLM"/>
    </source>
</evidence>
<evidence type="ECO:0000313" key="3">
    <source>
        <dbReference type="Proteomes" id="UP000178776"/>
    </source>
</evidence>
<sequence>MSAARAVLAVCRRAIPLLAGLALSACAGIGGQPLGASMTALNYTGQGYDWVAVAQPQTPEQAEAADMVKPYGGSGIMCCVNLPAKWQPGMRLVVQTKDETKAKTAAEWSKENIPLKLRLVDVPPYAEDDVGTVWVQLLPNDNVALVVSRYDPSNSNWPGVIKGWPKPSVEYRRKIWIEDLKREKELLKVMQQVIKDSKVDDKEKPAMQEAITDIKGNIDRLESALK</sequence>
<protein>
    <recommendedName>
        <fullName evidence="4">DUF3304 domain-containing protein</fullName>
    </recommendedName>
</protein>
<keyword evidence="1" id="KW-0732">Signal</keyword>
<reference evidence="2 3" key="1">
    <citation type="submission" date="2016-10" db="EMBL/GenBank/DDBJ databases">
        <title>Chromobacterium muskegensis sp. nov., an insecticidal bacterium isolated from Sphagnum bogs.</title>
        <authorList>
            <person name="Sparks M.E."/>
            <person name="Blackburn M.B."/>
            <person name="Gundersen-Rindal D.E."/>
            <person name="Mitchell A."/>
            <person name="Farrar R."/>
            <person name="Kuhar D."/>
        </authorList>
    </citation>
    <scope>NUCLEOTIDE SEQUENCE [LARGE SCALE GENOMIC DNA]</scope>
    <source>
        <strain evidence="2 3">21-1</strain>
    </source>
</reference>
<dbReference type="STRING" id="1108595.BKX93_17460"/>
<dbReference type="EMBL" id="CP017707">
    <property type="protein sequence ID" value="AOZ51606.1"/>
    <property type="molecule type" value="Genomic_DNA"/>
</dbReference>